<feature type="transmembrane region" description="Helical" evidence="1">
    <location>
        <begin position="68"/>
        <end position="89"/>
    </location>
</feature>
<keyword evidence="1" id="KW-1133">Transmembrane helix</keyword>
<keyword evidence="1" id="KW-0472">Membrane</keyword>
<comment type="caution">
    <text evidence="2">The sequence shown here is derived from an EMBL/GenBank/DDBJ whole genome shotgun (WGS) entry which is preliminary data.</text>
</comment>
<dbReference type="Proteomes" id="UP001596303">
    <property type="component" value="Unassembled WGS sequence"/>
</dbReference>
<dbReference type="EMBL" id="JBHSSW010000009">
    <property type="protein sequence ID" value="MFC6198089.1"/>
    <property type="molecule type" value="Genomic_DNA"/>
</dbReference>
<evidence type="ECO:0000313" key="3">
    <source>
        <dbReference type="Proteomes" id="UP001596303"/>
    </source>
</evidence>
<sequence>MTFLRGLLLALGIAFIASCVWAAATGHFSDEFKAVLDMAWGKISLADLVLGFIVISVIILAFEPVWIGLPIVILLFIFGNWVSAFWLALRLPKIIRKMRGVA</sequence>
<proteinExistence type="predicted"/>
<reference evidence="3" key="1">
    <citation type="journal article" date="2019" name="Int. J. Syst. Evol. Microbiol.">
        <title>The Global Catalogue of Microorganisms (GCM) 10K type strain sequencing project: providing services to taxonomists for standard genome sequencing and annotation.</title>
        <authorList>
            <consortium name="The Broad Institute Genomics Platform"/>
            <consortium name="The Broad Institute Genome Sequencing Center for Infectious Disease"/>
            <person name="Wu L."/>
            <person name="Ma J."/>
        </authorList>
    </citation>
    <scope>NUCLEOTIDE SEQUENCE [LARGE SCALE GENOMIC DNA]</scope>
    <source>
        <strain evidence="3">CGMCC-1.15741</strain>
    </source>
</reference>
<dbReference type="RefSeq" id="WP_377377973.1">
    <property type="nucleotide sequence ID" value="NZ_JBHSSW010000009.1"/>
</dbReference>
<gene>
    <name evidence="2" type="ORF">ACFQDM_08365</name>
</gene>
<feature type="transmembrane region" description="Helical" evidence="1">
    <location>
        <begin position="6"/>
        <end position="24"/>
    </location>
</feature>
<feature type="transmembrane region" description="Helical" evidence="1">
    <location>
        <begin position="45"/>
        <end position="62"/>
    </location>
</feature>
<accession>A0ABW1S987</accession>
<organism evidence="2 3">
    <name type="scientific">Ponticaulis profundi</name>
    <dbReference type="NCBI Taxonomy" id="2665222"/>
    <lineage>
        <taxon>Bacteria</taxon>
        <taxon>Pseudomonadati</taxon>
        <taxon>Pseudomonadota</taxon>
        <taxon>Alphaproteobacteria</taxon>
        <taxon>Hyphomonadales</taxon>
        <taxon>Hyphomonadaceae</taxon>
        <taxon>Ponticaulis</taxon>
    </lineage>
</organism>
<dbReference type="PROSITE" id="PS51257">
    <property type="entry name" value="PROKAR_LIPOPROTEIN"/>
    <property type="match status" value="1"/>
</dbReference>
<evidence type="ECO:0008006" key="4">
    <source>
        <dbReference type="Google" id="ProtNLM"/>
    </source>
</evidence>
<keyword evidence="3" id="KW-1185">Reference proteome</keyword>
<evidence type="ECO:0000313" key="2">
    <source>
        <dbReference type="EMBL" id="MFC6198089.1"/>
    </source>
</evidence>
<protein>
    <recommendedName>
        <fullName evidence="4">DUF1475 domain-containing protein</fullName>
    </recommendedName>
</protein>
<keyword evidence="1" id="KW-0812">Transmembrane</keyword>
<name>A0ABW1S987_9PROT</name>
<evidence type="ECO:0000256" key="1">
    <source>
        <dbReference type="SAM" id="Phobius"/>
    </source>
</evidence>